<dbReference type="EMBL" id="CP136895">
    <property type="protein sequence ID" value="WOL09927.1"/>
    <property type="molecule type" value="Genomic_DNA"/>
</dbReference>
<name>A0AAQ3KJM7_9LILI</name>
<dbReference type="AlphaFoldDB" id="A0AAQ3KJM7"/>
<accession>A0AAQ3KJM7</accession>
<evidence type="ECO:0000313" key="2">
    <source>
        <dbReference type="Proteomes" id="UP001327560"/>
    </source>
</evidence>
<reference evidence="1 2" key="1">
    <citation type="submission" date="2023-10" db="EMBL/GenBank/DDBJ databases">
        <title>Chromosome-scale genome assembly provides insights into flower coloration mechanisms of Canna indica.</title>
        <authorList>
            <person name="Li C."/>
        </authorList>
    </citation>
    <scope>NUCLEOTIDE SEQUENCE [LARGE SCALE GENOMIC DNA]</scope>
    <source>
        <tissue evidence="1">Flower</tissue>
    </source>
</reference>
<sequence>MGLPLRIGLPLRSDWNQVLSRLMIWLAGFVSAHRSKEGMQDASLIYVIVPGKSIASQLETLLINQLRVDGFRLVNKADGRHRNFGIAGLSTEALTMCQQNNSS</sequence>
<evidence type="ECO:0000313" key="1">
    <source>
        <dbReference type="EMBL" id="WOL09927.1"/>
    </source>
</evidence>
<keyword evidence="2" id="KW-1185">Reference proteome</keyword>
<dbReference type="InterPro" id="IPR053276">
    <property type="entry name" value="MtDNA_mismatch_repair_MutS"/>
</dbReference>
<organism evidence="1 2">
    <name type="scientific">Canna indica</name>
    <name type="common">Indian-shot</name>
    <dbReference type="NCBI Taxonomy" id="4628"/>
    <lineage>
        <taxon>Eukaryota</taxon>
        <taxon>Viridiplantae</taxon>
        <taxon>Streptophyta</taxon>
        <taxon>Embryophyta</taxon>
        <taxon>Tracheophyta</taxon>
        <taxon>Spermatophyta</taxon>
        <taxon>Magnoliopsida</taxon>
        <taxon>Liliopsida</taxon>
        <taxon>Zingiberales</taxon>
        <taxon>Cannaceae</taxon>
        <taxon>Canna</taxon>
    </lineage>
</organism>
<dbReference type="PANTHER" id="PTHR48448">
    <property type="entry name" value="MUTL PROTEIN ISOFORM 1"/>
    <property type="match status" value="1"/>
</dbReference>
<gene>
    <name evidence="1" type="ORF">Cni_G18681</name>
</gene>
<dbReference type="Proteomes" id="UP001327560">
    <property type="component" value="Chromosome 6"/>
</dbReference>
<dbReference type="PANTHER" id="PTHR48448:SF1">
    <property type="entry name" value="MUTL PROTEIN ISOFORM 1"/>
    <property type="match status" value="1"/>
</dbReference>
<protein>
    <submittedName>
        <fullName evidence="1">DNA mismatch repair protein MSH1, mitochondrial isoform X2</fullName>
    </submittedName>
</protein>
<proteinExistence type="predicted"/>